<gene>
    <name evidence="1" type="ORF">LGH74_05430</name>
</gene>
<accession>A0ABS8AMH8</accession>
<evidence type="ECO:0000313" key="2">
    <source>
        <dbReference type="Proteomes" id="UP001165296"/>
    </source>
</evidence>
<protein>
    <submittedName>
        <fullName evidence="1">Uncharacterized protein</fullName>
    </submittedName>
</protein>
<reference evidence="1" key="1">
    <citation type="submission" date="2021-10" db="EMBL/GenBank/DDBJ databases">
        <authorList>
            <person name="Dean J.D."/>
            <person name="Kim M.K."/>
            <person name="Newey C.N."/>
            <person name="Stoker T.S."/>
            <person name="Thompson D.W."/>
            <person name="Grose J.H."/>
        </authorList>
    </citation>
    <scope>NUCLEOTIDE SEQUENCE</scope>
    <source>
        <strain evidence="1">BT178</strain>
    </source>
</reference>
<dbReference type="Proteomes" id="UP001165296">
    <property type="component" value="Unassembled WGS sequence"/>
</dbReference>
<proteinExistence type="predicted"/>
<evidence type="ECO:0000313" key="1">
    <source>
        <dbReference type="EMBL" id="MCB2407408.1"/>
    </source>
</evidence>
<sequence length="132" mass="14385">MEKTEVQNQVHLDAATTMLTGNLQEVASHAGFDNVLQRWIQDIKDANNPELHQVVVDLQELKAHFGSGTYDKDVIGRLLGRLGENTVKAAVFAEGNTKPRVEKLGEALLAAAKQVQHPAAAAEQDFQNNSEA</sequence>
<name>A0ABS8AMH8_9BACT</name>
<keyword evidence="2" id="KW-1185">Reference proteome</keyword>
<dbReference type="RefSeq" id="WP_226173157.1">
    <property type="nucleotide sequence ID" value="NZ_JAJADR010000001.1"/>
</dbReference>
<organism evidence="1 2">
    <name type="scientific">Hymenobacter lucidus</name>
    <dbReference type="NCBI Taxonomy" id="2880930"/>
    <lineage>
        <taxon>Bacteria</taxon>
        <taxon>Pseudomonadati</taxon>
        <taxon>Bacteroidota</taxon>
        <taxon>Cytophagia</taxon>
        <taxon>Cytophagales</taxon>
        <taxon>Hymenobacteraceae</taxon>
        <taxon>Hymenobacter</taxon>
    </lineage>
</organism>
<dbReference type="EMBL" id="JAJADR010000001">
    <property type="protein sequence ID" value="MCB2407408.1"/>
    <property type="molecule type" value="Genomic_DNA"/>
</dbReference>
<comment type="caution">
    <text evidence="1">The sequence shown here is derived from an EMBL/GenBank/DDBJ whole genome shotgun (WGS) entry which is preliminary data.</text>
</comment>